<dbReference type="GO" id="GO:0005886">
    <property type="term" value="C:plasma membrane"/>
    <property type="evidence" value="ECO:0007669"/>
    <property type="project" value="UniProtKB-SubCell"/>
</dbReference>
<keyword evidence="6 8" id="KW-0472">Membrane</keyword>
<dbReference type="GO" id="GO:0022857">
    <property type="term" value="F:transmembrane transporter activity"/>
    <property type="evidence" value="ECO:0007669"/>
    <property type="project" value="InterPro"/>
</dbReference>
<gene>
    <name evidence="9" type="ORF">Ssi02_59470</name>
</gene>
<dbReference type="Pfam" id="PF00893">
    <property type="entry name" value="Multi_Drug_Res"/>
    <property type="match status" value="1"/>
</dbReference>
<evidence type="ECO:0000256" key="7">
    <source>
        <dbReference type="RuleBase" id="RU003942"/>
    </source>
</evidence>
<dbReference type="RefSeq" id="WP_204030747.1">
    <property type="nucleotide sequence ID" value="NZ_BOOW01000037.1"/>
</dbReference>
<keyword evidence="3" id="KW-1003">Cell membrane</keyword>
<dbReference type="PANTHER" id="PTHR30561">
    <property type="entry name" value="SMR FAMILY PROTON-DEPENDENT DRUG EFFLUX TRANSPORTER SUGE"/>
    <property type="match status" value="1"/>
</dbReference>
<feature type="transmembrane region" description="Helical" evidence="8">
    <location>
        <begin position="85"/>
        <end position="104"/>
    </location>
</feature>
<sequence>MAWLLLTLAIVTEVIATSALKLSDGFAHRGYSIVVILGYVTSYIALGRALRLQLEVSVAYAIWSGVGTAAIAVIGALFFQESVNIVKTVAIIMVISGVALLNLAPSPDPAASGAQPVVTARPDAAVALVRALGDLSGAITDLRTREPVGTAAPSVVAADAVPRIPTTR</sequence>
<accession>A0A919V9U8</accession>
<keyword evidence="5 8" id="KW-1133">Transmembrane helix</keyword>
<proteinExistence type="inferred from homology"/>
<dbReference type="SUPFAM" id="SSF103481">
    <property type="entry name" value="Multidrug resistance efflux transporter EmrE"/>
    <property type="match status" value="1"/>
</dbReference>
<dbReference type="Proteomes" id="UP000606172">
    <property type="component" value="Unassembled WGS sequence"/>
</dbReference>
<dbReference type="FunFam" id="1.10.3730.20:FF:000001">
    <property type="entry name" value="Quaternary ammonium compound resistance transporter SugE"/>
    <property type="match status" value="1"/>
</dbReference>
<organism evidence="9 10">
    <name type="scientific">Sinosporangium siamense</name>
    <dbReference type="NCBI Taxonomy" id="1367973"/>
    <lineage>
        <taxon>Bacteria</taxon>
        <taxon>Bacillati</taxon>
        <taxon>Actinomycetota</taxon>
        <taxon>Actinomycetes</taxon>
        <taxon>Streptosporangiales</taxon>
        <taxon>Streptosporangiaceae</taxon>
        <taxon>Sinosporangium</taxon>
    </lineage>
</organism>
<comment type="caution">
    <text evidence="9">The sequence shown here is derived from an EMBL/GenBank/DDBJ whole genome shotgun (WGS) entry which is preliminary data.</text>
</comment>
<evidence type="ECO:0000313" key="10">
    <source>
        <dbReference type="Proteomes" id="UP000606172"/>
    </source>
</evidence>
<dbReference type="InterPro" id="IPR037185">
    <property type="entry name" value="EmrE-like"/>
</dbReference>
<evidence type="ECO:0000256" key="6">
    <source>
        <dbReference type="ARBA" id="ARBA00023136"/>
    </source>
</evidence>
<dbReference type="PANTHER" id="PTHR30561:SF1">
    <property type="entry name" value="MULTIDRUG TRANSPORTER EMRE"/>
    <property type="match status" value="1"/>
</dbReference>
<dbReference type="InterPro" id="IPR000390">
    <property type="entry name" value="Small_drug/metabolite_transptr"/>
</dbReference>
<evidence type="ECO:0000256" key="5">
    <source>
        <dbReference type="ARBA" id="ARBA00022989"/>
    </source>
</evidence>
<name>A0A919V9U8_9ACTN</name>
<evidence type="ECO:0000256" key="3">
    <source>
        <dbReference type="ARBA" id="ARBA00022475"/>
    </source>
</evidence>
<evidence type="ECO:0000313" key="9">
    <source>
        <dbReference type="EMBL" id="GII95716.1"/>
    </source>
</evidence>
<protein>
    <recommendedName>
        <fullName evidence="11">Small multidrug resistance pump</fullName>
    </recommendedName>
</protein>
<feature type="transmembrane region" description="Helical" evidence="8">
    <location>
        <begin position="58"/>
        <end position="79"/>
    </location>
</feature>
<comment type="similarity">
    <text evidence="7">Belongs to the drug/metabolite transporter (DMT) superfamily. Small multidrug resistance (SMR) (TC 2.A.7.1) family.</text>
</comment>
<keyword evidence="4 7" id="KW-0812">Transmembrane</keyword>
<evidence type="ECO:0000256" key="4">
    <source>
        <dbReference type="ARBA" id="ARBA00022692"/>
    </source>
</evidence>
<evidence type="ECO:0000256" key="8">
    <source>
        <dbReference type="SAM" id="Phobius"/>
    </source>
</evidence>
<comment type="subcellular location">
    <subcellularLocation>
        <location evidence="1 7">Cell membrane</location>
        <topology evidence="1 7">Multi-pass membrane protein</topology>
    </subcellularLocation>
</comment>
<evidence type="ECO:0000256" key="2">
    <source>
        <dbReference type="ARBA" id="ARBA00022448"/>
    </source>
</evidence>
<feature type="transmembrane region" description="Helical" evidence="8">
    <location>
        <begin position="26"/>
        <end position="46"/>
    </location>
</feature>
<evidence type="ECO:0000256" key="1">
    <source>
        <dbReference type="ARBA" id="ARBA00004651"/>
    </source>
</evidence>
<dbReference type="Gene3D" id="1.10.3730.20">
    <property type="match status" value="1"/>
</dbReference>
<dbReference type="InterPro" id="IPR045324">
    <property type="entry name" value="Small_multidrug_res"/>
</dbReference>
<reference evidence="9" key="1">
    <citation type="submission" date="2021-01" db="EMBL/GenBank/DDBJ databases">
        <title>Whole genome shotgun sequence of Sinosporangium siamense NBRC 109515.</title>
        <authorList>
            <person name="Komaki H."/>
            <person name="Tamura T."/>
        </authorList>
    </citation>
    <scope>NUCLEOTIDE SEQUENCE</scope>
    <source>
        <strain evidence="9">NBRC 109515</strain>
    </source>
</reference>
<dbReference type="EMBL" id="BOOW01000037">
    <property type="protein sequence ID" value="GII95716.1"/>
    <property type="molecule type" value="Genomic_DNA"/>
</dbReference>
<dbReference type="AlphaFoldDB" id="A0A919V9U8"/>
<keyword evidence="2" id="KW-0813">Transport</keyword>
<evidence type="ECO:0008006" key="11">
    <source>
        <dbReference type="Google" id="ProtNLM"/>
    </source>
</evidence>
<keyword evidence="10" id="KW-1185">Reference proteome</keyword>